<dbReference type="SMART" id="SM00066">
    <property type="entry name" value="GAL4"/>
    <property type="match status" value="1"/>
</dbReference>
<feature type="compositionally biased region" description="Low complexity" evidence="2">
    <location>
        <begin position="1"/>
        <end position="18"/>
    </location>
</feature>
<dbReference type="GO" id="GO:0008270">
    <property type="term" value="F:zinc ion binding"/>
    <property type="evidence" value="ECO:0007669"/>
    <property type="project" value="InterPro"/>
</dbReference>
<accession>A0A135SQU5</accession>
<keyword evidence="1" id="KW-0539">Nucleus</keyword>
<protein>
    <recommendedName>
        <fullName evidence="3">Zn(2)-C6 fungal-type domain-containing protein</fullName>
    </recommendedName>
</protein>
<feature type="compositionally biased region" description="Polar residues" evidence="2">
    <location>
        <begin position="106"/>
        <end position="125"/>
    </location>
</feature>
<evidence type="ECO:0000256" key="1">
    <source>
        <dbReference type="ARBA" id="ARBA00023242"/>
    </source>
</evidence>
<dbReference type="InterPro" id="IPR036864">
    <property type="entry name" value="Zn2-C6_fun-type_DNA-bd_sf"/>
</dbReference>
<organism evidence="4 5">
    <name type="scientific">Colletotrichum nymphaeae SA-01</name>
    <dbReference type="NCBI Taxonomy" id="1460502"/>
    <lineage>
        <taxon>Eukaryota</taxon>
        <taxon>Fungi</taxon>
        <taxon>Dikarya</taxon>
        <taxon>Ascomycota</taxon>
        <taxon>Pezizomycotina</taxon>
        <taxon>Sordariomycetes</taxon>
        <taxon>Hypocreomycetidae</taxon>
        <taxon>Glomerellales</taxon>
        <taxon>Glomerellaceae</taxon>
        <taxon>Colletotrichum</taxon>
        <taxon>Colletotrichum acutatum species complex</taxon>
    </lineage>
</organism>
<evidence type="ECO:0000259" key="3">
    <source>
        <dbReference type="PROSITE" id="PS50048"/>
    </source>
</evidence>
<dbReference type="Gene3D" id="4.10.240.10">
    <property type="entry name" value="Zn(2)-C6 fungal-type DNA-binding domain"/>
    <property type="match status" value="1"/>
</dbReference>
<dbReference type="PROSITE" id="PS50048">
    <property type="entry name" value="ZN2_CY6_FUNGAL_2"/>
    <property type="match status" value="1"/>
</dbReference>
<dbReference type="EMBL" id="JEMN01001407">
    <property type="protein sequence ID" value="KXH38304.1"/>
    <property type="molecule type" value="Genomic_DNA"/>
</dbReference>
<dbReference type="CDD" id="cd12148">
    <property type="entry name" value="fungal_TF_MHR"/>
    <property type="match status" value="1"/>
</dbReference>
<gene>
    <name evidence="4" type="ORF">CNYM01_09114</name>
</gene>
<sequence length="655" mass="73687">MNFDSKSVASSSTGSGSSRMYQKKDRGPIAAIACSTCRTRKQKCDERKPTCGFCEKKGLDCFYGDPVPTKKDKSLVELLEIVKNINDNTSQIPQLFAQLQNMQISVPSSSQSEDSGDDASSTSILKAQGRPAPKPSQQVPYRYASAVTKMMAWPAVRQKLEDVQPKIPNLQSAFREPDFPSELFHQHGQDRRLPRGGLETASYHERISLGFPMEGPLPELTEMSYTTLVDRVNTYFDTFNRIHPVLDRQYFMEKILQDVIGSEFEGNAASTLVCLVLALGEVALVGGSGGAFAAFEDHPVGEPVRTTNDLEFRPPGILFFNEARRRLGFSMTECALENVQMYILAGNSAELRSVRGDQIRRAFWYCSIMETGLHLELDLPLTGLEKLEASMQLPTFSAYAHTEDAILGGSTSRSNWNSPDLADSLEDLVGDLASQLDQWHTSLPSVLHWDRTQHLDAFQASFPVLDPQVPDQHFYAPPTLYTADAMEGLQSAPMLGYLHDPLFTNSNDVLEAILRSRFYHLEYLLFRPFVYKALHTRAENLTETDLSATKRFLEACLLWPIILPPAAQHKRMIPCLYFWSQNILGILIFLHLSATHPTLFQIRQSRCDSTFDEAANMTITQGINWLRGLKDEDSSTRWCWTIVQGLYPDRPIMQQ</sequence>
<feature type="region of interest" description="Disordered" evidence="2">
    <location>
        <begin position="1"/>
        <end position="25"/>
    </location>
</feature>
<evidence type="ECO:0000256" key="2">
    <source>
        <dbReference type="SAM" id="MobiDB-lite"/>
    </source>
</evidence>
<dbReference type="InterPro" id="IPR001138">
    <property type="entry name" value="Zn2Cys6_DnaBD"/>
</dbReference>
<proteinExistence type="predicted"/>
<evidence type="ECO:0000313" key="4">
    <source>
        <dbReference type="EMBL" id="KXH38304.1"/>
    </source>
</evidence>
<dbReference type="InterPro" id="IPR053181">
    <property type="entry name" value="EcdB-like_regulator"/>
</dbReference>
<dbReference type="PANTHER" id="PTHR47785:SF6">
    <property type="entry name" value="ZN(II)2CYS6 TRANSCRIPTION FACTOR (EUROFUNG)"/>
    <property type="match status" value="1"/>
</dbReference>
<reference evidence="4 5" key="1">
    <citation type="submission" date="2014-02" db="EMBL/GenBank/DDBJ databases">
        <title>The genome sequence of Colletotrichum nymphaeae SA-01.</title>
        <authorList>
            <person name="Baroncelli R."/>
            <person name="Thon M.R."/>
        </authorList>
    </citation>
    <scope>NUCLEOTIDE SEQUENCE [LARGE SCALE GENOMIC DNA]</scope>
    <source>
        <strain evidence="4 5">SA-01</strain>
    </source>
</reference>
<keyword evidence="5" id="KW-1185">Reference proteome</keyword>
<dbReference type="CDD" id="cd00067">
    <property type="entry name" value="GAL4"/>
    <property type="match status" value="1"/>
</dbReference>
<dbReference type="Pfam" id="PF00172">
    <property type="entry name" value="Zn_clus"/>
    <property type="match status" value="1"/>
</dbReference>
<dbReference type="PROSITE" id="PS00463">
    <property type="entry name" value="ZN2_CY6_FUNGAL_1"/>
    <property type="match status" value="1"/>
</dbReference>
<dbReference type="PANTHER" id="PTHR47785">
    <property type="entry name" value="ZN(II)2CYS6 TRANSCRIPTION FACTOR (EUROFUNG)-RELATED-RELATED"/>
    <property type="match status" value="1"/>
</dbReference>
<dbReference type="OrthoDB" id="6133115at2759"/>
<feature type="domain" description="Zn(2)-C6 fungal-type" evidence="3">
    <location>
        <begin position="33"/>
        <end position="63"/>
    </location>
</feature>
<name>A0A135SQU5_9PEZI</name>
<dbReference type="SUPFAM" id="SSF57701">
    <property type="entry name" value="Zn2/Cys6 DNA-binding domain"/>
    <property type="match status" value="1"/>
</dbReference>
<dbReference type="Proteomes" id="UP000070054">
    <property type="component" value="Unassembled WGS sequence"/>
</dbReference>
<dbReference type="GO" id="GO:0000981">
    <property type="term" value="F:DNA-binding transcription factor activity, RNA polymerase II-specific"/>
    <property type="evidence" value="ECO:0007669"/>
    <property type="project" value="InterPro"/>
</dbReference>
<evidence type="ECO:0000313" key="5">
    <source>
        <dbReference type="Proteomes" id="UP000070054"/>
    </source>
</evidence>
<dbReference type="AlphaFoldDB" id="A0A135SQU5"/>
<comment type="caution">
    <text evidence="4">The sequence shown here is derived from an EMBL/GenBank/DDBJ whole genome shotgun (WGS) entry which is preliminary data.</text>
</comment>
<feature type="region of interest" description="Disordered" evidence="2">
    <location>
        <begin position="106"/>
        <end position="139"/>
    </location>
</feature>